<dbReference type="EMBL" id="AP027924">
    <property type="protein sequence ID" value="BED91747.1"/>
    <property type="molecule type" value="Genomic_DNA"/>
</dbReference>
<dbReference type="PRINTS" id="PR00080">
    <property type="entry name" value="SDRFAMILY"/>
</dbReference>
<accession>A0AA48I2I7</accession>
<dbReference type="KEGG" id="ips:CfP315_0268"/>
<dbReference type="GO" id="GO:0016491">
    <property type="term" value="F:oxidoreductase activity"/>
    <property type="evidence" value="ECO:0007669"/>
    <property type="project" value="UniProtKB-KW"/>
</dbReference>
<dbReference type="PROSITE" id="PS00061">
    <property type="entry name" value="ADH_SHORT"/>
    <property type="match status" value="1"/>
</dbReference>
<dbReference type="Gene3D" id="3.40.50.720">
    <property type="entry name" value="NAD(P)-binding Rossmann-like Domain"/>
    <property type="match status" value="1"/>
</dbReference>
<evidence type="ECO:0000256" key="1">
    <source>
        <dbReference type="ARBA" id="ARBA00006484"/>
    </source>
</evidence>
<dbReference type="GO" id="GO:0032787">
    <property type="term" value="P:monocarboxylic acid metabolic process"/>
    <property type="evidence" value="ECO:0007669"/>
    <property type="project" value="UniProtKB-ARBA"/>
</dbReference>
<dbReference type="InterPro" id="IPR050259">
    <property type="entry name" value="SDR"/>
</dbReference>
<dbReference type="NCBIfam" id="NF009466">
    <property type="entry name" value="PRK12826.1-2"/>
    <property type="match status" value="1"/>
</dbReference>
<keyword evidence="3" id="KW-0443">Lipid metabolism</keyword>
<dbReference type="InterPro" id="IPR036291">
    <property type="entry name" value="NAD(P)-bd_dom_sf"/>
</dbReference>
<keyword evidence="2" id="KW-0560">Oxidoreductase</keyword>
<dbReference type="Proteomes" id="UP001337580">
    <property type="component" value="Chromosome"/>
</dbReference>
<dbReference type="SUPFAM" id="SSF51735">
    <property type="entry name" value="NAD(P)-binding Rossmann-fold domains"/>
    <property type="match status" value="1"/>
</dbReference>
<keyword evidence="3" id="KW-0753">Steroid metabolism</keyword>
<dbReference type="Pfam" id="PF00106">
    <property type="entry name" value="adh_short"/>
    <property type="match status" value="1"/>
</dbReference>
<dbReference type="GO" id="GO:0008202">
    <property type="term" value="P:steroid metabolic process"/>
    <property type="evidence" value="ECO:0007669"/>
    <property type="project" value="UniProtKB-KW"/>
</dbReference>
<dbReference type="PANTHER" id="PTHR42879:SF2">
    <property type="entry name" value="3-OXOACYL-[ACYL-CARRIER-PROTEIN] REDUCTASE FABG"/>
    <property type="match status" value="1"/>
</dbReference>
<dbReference type="PANTHER" id="PTHR42879">
    <property type="entry name" value="3-OXOACYL-(ACYL-CARRIER-PROTEIN) REDUCTASE"/>
    <property type="match status" value="1"/>
</dbReference>
<evidence type="ECO:0000256" key="4">
    <source>
        <dbReference type="RuleBase" id="RU000363"/>
    </source>
</evidence>
<comment type="similarity">
    <text evidence="1 4">Belongs to the short-chain dehydrogenases/reductases (SDR) family.</text>
</comment>
<organism evidence="5">
    <name type="scientific">Candidatus Improbicoccus pseudotrichonymphae</name>
    <dbReference type="NCBI Taxonomy" id="3033792"/>
    <lineage>
        <taxon>Bacteria</taxon>
        <taxon>Bacillati</taxon>
        <taxon>Bacillota</taxon>
        <taxon>Clostridia</taxon>
        <taxon>Candidatus Improbicoccus</taxon>
    </lineage>
</organism>
<proteinExistence type="inferred from homology"/>
<sequence length="243" mass="26645">MSDKSTVLITGSSRGIGAEMAKKFGELDYNVVINYNKSKKKAYEVLKKIKKTNKNVVAFKADVSKYRECKKIIKNTIRRFGSLDILVNNAGISLTKIFQNVNEKEWKHLFNVNIGSMFNCSNLAIRHMIPKKNGKIINISSVWGVHGASMEVHYSSSKAAVIGFTKALSKEVASSGITVNCIVPGFIDTDINGNLSPKEKKEILDSIPINKTGSPSDVVSTAVFLAKSKFITGQVISPSEEII</sequence>
<evidence type="ECO:0000256" key="3">
    <source>
        <dbReference type="ARBA" id="ARBA00023221"/>
    </source>
</evidence>
<dbReference type="FunFam" id="3.40.50.720:FF:000173">
    <property type="entry name" value="3-oxoacyl-[acyl-carrier protein] reductase"/>
    <property type="match status" value="1"/>
</dbReference>
<dbReference type="PRINTS" id="PR00081">
    <property type="entry name" value="GDHRDH"/>
</dbReference>
<reference evidence="5" key="1">
    <citation type="journal article" date="2023" name="ISME J.">
        <title>Emergence of putative energy parasites within Clostridia revealed by genome analysis of a novel endosymbiotic clade.</title>
        <authorList>
            <person name="Takahashi K."/>
            <person name="Kuwahara H."/>
            <person name="Horikawa Y."/>
            <person name="Izawa K."/>
            <person name="Kato D."/>
            <person name="Inagaki T."/>
            <person name="Yuki M."/>
            <person name="Ohkuma M."/>
            <person name="Hongoh Y."/>
        </authorList>
    </citation>
    <scope>NUCLEOTIDE SEQUENCE</scope>
    <source>
        <strain evidence="5">CfP3-15</strain>
    </source>
</reference>
<dbReference type="AlphaFoldDB" id="A0AA48I2I7"/>
<protein>
    <submittedName>
        <fullName evidence="5">3-oxoacyl-ACP reductase FabG</fullName>
    </submittedName>
</protein>
<gene>
    <name evidence="5" type="ORF">CfP315_0268</name>
</gene>
<evidence type="ECO:0000256" key="2">
    <source>
        <dbReference type="ARBA" id="ARBA00023002"/>
    </source>
</evidence>
<dbReference type="InterPro" id="IPR020904">
    <property type="entry name" value="Sc_DH/Rdtase_CS"/>
</dbReference>
<name>A0AA48I2I7_9FIRM</name>
<evidence type="ECO:0000313" key="5">
    <source>
        <dbReference type="EMBL" id="BED91747.1"/>
    </source>
</evidence>
<dbReference type="InterPro" id="IPR002347">
    <property type="entry name" value="SDR_fam"/>
</dbReference>